<evidence type="ECO:0000313" key="4">
    <source>
        <dbReference type="Proteomes" id="UP000001401"/>
    </source>
</evidence>
<dbReference type="InterPro" id="IPR009875">
    <property type="entry name" value="PilZ_domain"/>
</dbReference>
<protein>
    <submittedName>
        <fullName evidence="3">Type IV pilus assembly PilZ</fullName>
    </submittedName>
</protein>
<proteinExistence type="predicted"/>
<dbReference type="Proteomes" id="UP000001401">
    <property type="component" value="Chromosome"/>
</dbReference>
<evidence type="ECO:0000259" key="2">
    <source>
        <dbReference type="Pfam" id="PF12945"/>
    </source>
</evidence>
<feature type="domain" description="Type III secretion system flagellar brake protein YcgR PilZN" evidence="2">
    <location>
        <begin position="3"/>
        <end position="89"/>
    </location>
</feature>
<feature type="domain" description="PilZ" evidence="1">
    <location>
        <begin position="98"/>
        <end position="206"/>
    </location>
</feature>
<dbReference type="KEGG" id="bco:Bcell_1848"/>
<dbReference type="Pfam" id="PF12945">
    <property type="entry name" value="PilZNR"/>
    <property type="match status" value="1"/>
</dbReference>
<sequence length="218" mass="25484">MIKVGTTIFLELNPVEENKRYRSKILDYEDNKIFIDFPVDENTKKPHFFLEGTEFRAWFLGKDEAIYLFHTEVVGKIERKMPMLLLKDPGIENYRRIQRRQYVRIESAVDVAVHPVQQHFEPFTTVTLDISGGGMAILLPEAHTLQPNIEITVWLPLHFKVGDMAYIKCSAKIVRIIKESGREKASLQFSQISEIERQKIVRFCFEKQLAIRKKETSL</sequence>
<dbReference type="Gene3D" id="2.40.10.220">
    <property type="entry name" value="predicted glycosyltransferase like domains"/>
    <property type="match status" value="1"/>
</dbReference>
<dbReference type="InterPro" id="IPR009926">
    <property type="entry name" value="T3SS_YcgR_PilZN"/>
</dbReference>
<dbReference type="GO" id="GO:0035438">
    <property type="term" value="F:cyclic-di-GMP binding"/>
    <property type="evidence" value="ECO:0007669"/>
    <property type="project" value="InterPro"/>
</dbReference>
<accession>E6TZD6</accession>
<dbReference type="eggNOG" id="COG5581">
    <property type="taxonomic scope" value="Bacteria"/>
</dbReference>
<gene>
    <name evidence="3" type="ordered locus">Bcell_1848</name>
</gene>
<evidence type="ECO:0000259" key="1">
    <source>
        <dbReference type="Pfam" id="PF07238"/>
    </source>
</evidence>
<dbReference type="RefSeq" id="WP_013488446.1">
    <property type="nucleotide sequence ID" value="NC_014829.1"/>
</dbReference>
<organism evidence="3 4">
    <name type="scientific">Evansella cellulosilytica (strain ATCC 21833 / DSM 2522 / FERM P-1141 / JCM 9156 / N-4)</name>
    <name type="common">Bacillus cellulosilyticus</name>
    <dbReference type="NCBI Taxonomy" id="649639"/>
    <lineage>
        <taxon>Bacteria</taxon>
        <taxon>Bacillati</taxon>
        <taxon>Bacillota</taxon>
        <taxon>Bacilli</taxon>
        <taxon>Bacillales</taxon>
        <taxon>Bacillaceae</taxon>
        <taxon>Evansella</taxon>
    </lineage>
</organism>
<reference evidence="3 4" key="1">
    <citation type="submission" date="2010-12" db="EMBL/GenBank/DDBJ databases">
        <title>Complete sequence of Bacillus cellulosilyticus DSM 2522.</title>
        <authorList>
            <consortium name="US DOE Joint Genome Institute"/>
            <person name="Lucas S."/>
            <person name="Copeland A."/>
            <person name="Lapidus A."/>
            <person name="Cheng J.-F."/>
            <person name="Bruce D."/>
            <person name="Goodwin L."/>
            <person name="Pitluck S."/>
            <person name="Chertkov O."/>
            <person name="Detter J.C."/>
            <person name="Han C."/>
            <person name="Tapia R."/>
            <person name="Land M."/>
            <person name="Hauser L."/>
            <person name="Jeffries C."/>
            <person name="Kyrpides N."/>
            <person name="Ivanova N."/>
            <person name="Mikhailova N."/>
            <person name="Brumm P."/>
            <person name="Mead D."/>
            <person name="Woyke T."/>
        </authorList>
    </citation>
    <scope>NUCLEOTIDE SEQUENCE [LARGE SCALE GENOMIC DNA]</scope>
    <source>
        <strain evidence="4">ATCC 21833 / DSM 2522 / FERM P-1141 / JCM 9156 / N-4</strain>
    </source>
</reference>
<dbReference type="SUPFAM" id="SSF141371">
    <property type="entry name" value="PilZ domain-like"/>
    <property type="match status" value="2"/>
</dbReference>
<dbReference type="AlphaFoldDB" id="E6TZD6"/>
<evidence type="ECO:0000313" key="3">
    <source>
        <dbReference type="EMBL" id="ADU30110.1"/>
    </source>
</evidence>
<dbReference type="STRING" id="649639.Bcell_1848"/>
<dbReference type="OrthoDB" id="1951449at2"/>
<name>E6TZD6_EVAC2</name>
<dbReference type="Pfam" id="PF07238">
    <property type="entry name" value="PilZ"/>
    <property type="match status" value="1"/>
</dbReference>
<dbReference type="EMBL" id="CP002394">
    <property type="protein sequence ID" value="ADU30110.1"/>
    <property type="molecule type" value="Genomic_DNA"/>
</dbReference>
<keyword evidence="4" id="KW-1185">Reference proteome</keyword>
<dbReference type="HOGENOM" id="CLU_086342_2_1_9"/>